<sequence length="243" mass="26900">MRNIFYYLASAAGLLALIMLLVAGPLYRIDIIHFSTSFAIMRWAAYLGIAAMVLVIIAFFVARPGTTGRRATLAISFIAAFIAFYLPYSQLQTARSVPPIHDISTDTSNPPEFVEIAPLRADAPNPVEYAGEETAEQQREHYPEVQTLRFNQPPQQVFEAALEVVNRSGWELVDANANEGRIEATATTFWFGFKDDVVIRVVADGEQSLLDIRSKSRIGRSDVGANAARIRAFSKQLETTLAD</sequence>
<feature type="transmembrane region" description="Helical" evidence="1">
    <location>
        <begin position="71"/>
        <end position="88"/>
    </location>
</feature>
<keyword evidence="1" id="KW-0812">Transmembrane</keyword>
<evidence type="ECO:0000313" key="3">
    <source>
        <dbReference type="Proteomes" id="UP000288293"/>
    </source>
</evidence>
<evidence type="ECO:0000256" key="1">
    <source>
        <dbReference type="SAM" id="Phobius"/>
    </source>
</evidence>
<gene>
    <name evidence="2" type="ORF">CWE09_13920</name>
</gene>
<dbReference type="Pfam" id="PF07386">
    <property type="entry name" value="DUF1499"/>
    <property type="match status" value="1"/>
</dbReference>
<dbReference type="OrthoDB" id="1523552at2"/>
<accession>A0A432W1I3</accession>
<dbReference type="InterPro" id="IPR010865">
    <property type="entry name" value="DUF1499"/>
</dbReference>
<dbReference type="EMBL" id="PIPL01000004">
    <property type="protein sequence ID" value="RUO23023.1"/>
    <property type="molecule type" value="Genomic_DNA"/>
</dbReference>
<comment type="caution">
    <text evidence="2">The sequence shown here is derived from an EMBL/GenBank/DDBJ whole genome shotgun (WGS) entry which is preliminary data.</text>
</comment>
<keyword evidence="1" id="KW-0472">Membrane</keyword>
<dbReference type="Proteomes" id="UP000288293">
    <property type="component" value="Unassembled WGS sequence"/>
</dbReference>
<evidence type="ECO:0000313" key="2">
    <source>
        <dbReference type="EMBL" id="RUO23023.1"/>
    </source>
</evidence>
<feature type="transmembrane region" description="Helical" evidence="1">
    <location>
        <begin position="44"/>
        <end position="62"/>
    </location>
</feature>
<organism evidence="2 3">
    <name type="scientific">Aliidiomarina minuta</name>
    <dbReference type="NCBI Taxonomy" id="880057"/>
    <lineage>
        <taxon>Bacteria</taxon>
        <taxon>Pseudomonadati</taxon>
        <taxon>Pseudomonadota</taxon>
        <taxon>Gammaproteobacteria</taxon>
        <taxon>Alteromonadales</taxon>
        <taxon>Idiomarinaceae</taxon>
        <taxon>Aliidiomarina</taxon>
    </lineage>
</organism>
<reference evidence="2 3" key="1">
    <citation type="journal article" date="2011" name="Front. Microbiol.">
        <title>Genomic signatures of strain selection and enhancement in Bacillus atrophaeus var. globigii, a historical biowarfare simulant.</title>
        <authorList>
            <person name="Gibbons H.S."/>
            <person name="Broomall S.M."/>
            <person name="McNew L.A."/>
            <person name="Daligault H."/>
            <person name="Chapman C."/>
            <person name="Bruce D."/>
            <person name="Karavis M."/>
            <person name="Krepps M."/>
            <person name="McGregor P.A."/>
            <person name="Hong C."/>
            <person name="Park K.H."/>
            <person name="Akmal A."/>
            <person name="Feldman A."/>
            <person name="Lin J.S."/>
            <person name="Chang W.E."/>
            <person name="Higgs B.W."/>
            <person name="Demirev P."/>
            <person name="Lindquist J."/>
            <person name="Liem A."/>
            <person name="Fochler E."/>
            <person name="Read T.D."/>
            <person name="Tapia R."/>
            <person name="Johnson S."/>
            <person name="Bishop-Lilly K.A."/>
            <person name="Detter C."/>
            <person name="Han C."/>
            <person name="Sozhamannan S."/>
            <person name="Rosenzweig C.N."/>
            <person name="Skowronski E.W."/>
        </authorList>
    </citation>
    <scope>NUCLEOTIDE SEQUENCE [LARGE SCALE GENOMIC DNA]</scope>
    <source>
        <strain evidence="2 3">MLST1</strain>
    </source>
</reference>
<dbReference type="AlphaFoldDB" id="A0A432W1I3"/>
<protein>
    <submittedName>
        <fullName evidence="2">DUF1499 domain-containing protein</fullName>
    </submittedName>
</protein>
<proteinExistence type="predicted"/>
<keyword evidence="1" id="KW-1133">Transmembrane helix</keyword>
<name>A0A432W1I3_9GAMM</name>
<dbReference type="RefSeq" id="WP_126804663.1">
    <property type="nucleotide sequence ID" value="NZ_PIPL01000004.1"/>
</dbReference>
<keyword evidence="3" id="KW-1185">Reference proteome</keyword>